<name>A0A9W6N1L1_9HYPH</name>
<evidence type="ECO:0000256" key="2">
    <source>
        <dbReference type="ARBA" id="ARBA00022475"/>
    </source>
</evidence>
<feature type="transmembrane region" description="Helical" evidence="8">
    <location>
        <begin position="450"/>
        <end position="472"/>
    </location>
</feature>
<keyword evidence="11" id="KW-1185">Reference proteome</keyword>
<evidence type="ECO:0000256" key="1">
    <source>
        <dbReference type="ARBA" id="ARBA00004651"/>
    </source>
</evidence>
<feature type="transmembrane region" description="Helical" evidence="8">
    <location>
        <begin position="40"/>
        <end position="58"/>
    </location>
</feature>
<dbReference type="InterPro" id="IPR050445">
    <property type="entry name" value="Bact_polysacc_biosynth/exp"/>
</dbReference>
<sequence>MTQQPAAAPEPQTFTRDSAQTSAQTWPQAFDAFLSHLRRAVWLVLALAVVGAVLGLAVKATLPSKHVATAQLLIDPRALQVFPNEMVNSQLDANAAINFVESQMQLITSERVLARAIRTENLADDPAFRKSLRDAAAAAEKTGEDDLRGSLGAEERADPGMVNALRRALVIKRGERSYLVDVAATAATSDLAARIANGVVRAFIAEDADTRAESGRKLTQELTGRLETLRNRLAESEAKAERFRREHGLVKAGDRLVVEQRLEEAVTEATAAQGRAAKAAARVRQFDEAQRNLGSLGALTATEDMRTVSYLIERLSAARENLAEASLNLGPRHPALTNARSRVTEIEQGIRFELNRIRDAARVDLGRAENEQQELNRRVSDLTAEVGRARQNQIELNALEQEAAANRGLLTSFENRSREADEFGRISAVNLRIASTAVPASAGSGLVASAAWAIVGATLGVMLALGAVALWAMASFGRAQRRGAIYRSTGPIGRRRPAADLAPKPDLAAQPDVTVRPEVAPAPSPTPASPVAPVAAEDASSRLSEALRRAAAAAGPRPADDRRLIR</sequence>
<dbReference type="PANTHER" id="PTHR32309:SF13">
    <property type="entry name" value="FERRIC ENTEROBACTIN TRANSPORT PROTEIN FEPE"/>
    <property type="match status" value="1"/>
</dbReference>
<feature type="coiled-coil region" evidence="6">
    <location>
        <begin position="358"/>
        <end position="392"/>
    </location>
</feature>
<comment type="subcellular location">
    <subcellularLocation>
        <location evidence="1">Cell membrane</location>
        <topology evidence="1">Multi-pass membrane protein</topology>
    </subcellularLocation>
</comment>
<protein>
    <recommendedName>
        <fullName evidence="9">Polysaccharide chain length determinant N-terminal domain-containing protein</fullName>
    </recommendedName>
</protein>
<evidence type="ECO:0000313" key="10">
    <source>
        <dbReference type="EMBL" id="GLK75009.1"/>
    </source>
</evidence>
<proteinExistence type="predicted"/>
<keyword evidence="4 8" id="KW-1133">Transmembrane helix</keyword>
<dbReference type="GO" id="GO:0005886">
    <property type="term" value="C:plasma membrane"/>
    <property type="evidence" value="ECO:0007669"/>
    <property type="project" value="UniProtKB-SubCell"/>
</dbReference>
<gene>
    <name evidence="10" type="ORF">GCM10008171_02630</name>
</gene>
<evidence type="ECO:0000256" key="8">
    <source>
        <dbReference type="SAM" id="Phobius"/>
    </source>
</evidence>
<feature type="compositionally biased region" description="Pro residues" evidence="7">
    <location>
        <begin position="520"/>
        <end position="530"/>
    </location>
</feature>
<evidence type="ECO:0000259" key="9">
    <source>
        <dbReference type="Pfam" id="PF02706"/>
    </source>
</evidence>
<feature type="region of interest" description="Disordered" evidence="7">
    <location>
        <begin position="1"/>
        <end position="21"/>
    </location>
</feature>
<evidence type="ECO:0000256" key="6">
    <source>
        <dbReference type="SAM" id="Coils"/>
    </source>
</evidence>
<keyword evidence="5 8" id="KW-0472">Membrane</keyword>
<feature type="region of interest" description="Disordered" evidence="7">
    <location>
        <begin position="494"/>
        <end position="566"/>
    </location>
</feature>
<feature type="compositionally biased region" description="Low complexity" evidence="7">
    <location>
        <begin position="531"/>
        <end position="557"/>
    </location>
</feature>
<feature type="compositionally biased region" description="Polar residues" evidence="7">
    <location>
        <begin position="12"/>
        <end position="21"/>
    </location>
</feature>
<organism evidence="10 11">
    <name type="scientific">Methylopila jiangsuensis</name>
    <dbReference type="NCBI Taxonomy" id="586230"/>
    <lineage>
        <taxon>Bacteria</taxon>
        <taxon>Pseudomonadati</taxon>
        <taxon>Pseudomonadota</taxon>
        <taxon>Alphaproteobacteria</taxon>
        <taxon>Hyphomicrobiales</taxon>
        <taxon>Methylopilaceae</taxon>
        <taxon>Methylopila</taxon>
    </lineage>
</organism>
<evidence type="ECO:0000256" key="4">
    <source>
        <dbReference type="ARBA" id="ARBA00022989"/>
    </source>
</evidence>
<accession>A0A9W6N1L1</accession>
<reference evidence="10" key="2">
    <citation type="submission" date="2023-01" db="EMBL/GenBank/DDBJ databases">
        <authorList>
            <person name="Sun Q."/>
            <person name="Evtushenko L."/>
        </authorList>
    </citation>
    <scope>NUCLEOTIDE SEQUENCE</scope>
    <source>
        <strain evidence="10">VKM B-2555</strain>
    </source>
</reference>
<evidence type="ECO:0000256" key="3">
    <source>
        <dbReference type="ARBA" id="ARBA00022692"/>
    </source>
</evidence>
<comment type="caution">
    <text evidence="10">The sequence shown here is derived from an EMBL/GenBank/DDBJ whole genome shotgun (WGS) entry which is preliminary data.</text>
</comment>
<dbReference type="RefSeq" id="WP_271202987.1">
    <property type="nucleotide sequence ID" value="NZ_BSFK01000004.1"/>
</dbReference>
<dbReference type="EMBL" id="BSFK01000004">
    <property type="protein sequence ID" value="GLK75009.1"/>
    <property type="molecule type" value="Genomic_DNA"/>
</dbReference>
<dbReference type="GO" id="GO:0004713">
    <property type="term" value="F:protein tyrosine kinase activity"/>
    <property type="evidence" value="ECO:0007669"/>
    <property type="project" value="TreeGrafter"/>
</dbReference>
<evidence type="ECO:0000256" key="7">
    <source>
        <dbReference type="SAM" id="MobiDB-lite"/>
    </source>
</evidence>
<keyword evidence="3 8" id="KW-0812">Transmembrane</keyword>
<keyword evidence="2" id="KW-1003">Cell membrane</keyword>
<evidence type="ECO:0000313" key="11">
    <source>
        <dbReference type="Proteomes" id="UP001143364"/>
    </source>
</evidence>
<dbReference type="AlphaFoldDB" id="A0A9W6N1L1"/>
<dbReference type="Pfam" id="PF02706">
    <property type="entry name" value="Wzz"/>
    <property type="match status" value="1"/>
</dbReference>
<feature type="compositionally biased region" description="Low complexity" evidence="7">
    <location>
        <begin position="499"/>
        <end position="519"/>
    </location>
</feature>
<dbReference type="InterPro" id="IPR003856">
    <property type="entry name" value="LPS_length_determ_N"/>
</dbReference>
<feature type="coiled-coil region" evidence="6">
    <location>
        <begin position="219"/>
        <end position="246"/>
    </location>
</feature>
<reference evidence="10" key="1">
    <citation type="journal article" date="2014" name="Int. J. Syst. Evol. Microbiol.">
        <title>Complete genome sequence of Corynebacterium casei LMG S-19264T (=DSM 44701T), isolated from a smear-ripened cheese.</title>
        <authorList>
            <consortium name="US DOE Joint Genome Institute (JGI-PGF)"/>
            <person name="Walter F."/>
            <person name="Albersmeier A."/>
            <person name="Kalinowski J."/>
            <person name="Ruckert C."/>
        </authorList>
    </citation>
    <scope>NUCLEOTIDE SEQUENCE</scope>
    <source>
        <strain evidence="10">VKM B-2555</strain>
    </source>
</reference>
<evidence type="ECO:0000256" key="5">
    <source>
        <dbReference type="ARBA" id="ARBA00023136"/>
    </source>
</evidence>
<dbReference type="Proteomes" id="UP001143364">
    <property type="component" value="Unassembled WGS sequence"/>
</dbReference>
<keyword evidence="6" id="KW-0175">Coiled coil</keyword>
<feature type="domain" description="Polysaccharide chain length determinant N-terminal" evidence="9">
    <location>
        <begin position="34"/>
        <end position="118"/>
    </location>
</feature>
<dbReference type="PANTHER" id="PTHR32309">
    <property type="entry name" value="TYROSINE-PROTEIN KINASE"/>
    <property type="match status" value="1"/>
</dbReference>